<protein>
    <submittedName>
        <fullName evidence="1">Uncharacterized protein</fullName>
    </submittedName>
</protein>
<reference evidence="1" key="1">
    <citation type="submission" date="2020-11" db="EMBL/GenBank/DDBJ databases">
        <authorList>
            <person name="Tran Van P."/>
        </authorList>
    </citation>
    <scope>NUCLEOTIDE SEQUENCE</scope>
</reference>
<dbReference type="GO" id="GO:0032040">
    <property type="term" value="C:small-subunit processome"/>
    <property type="evidence" value="ECO:0007669"/>
    <property type="project" value="TreeGrafter"/>
</dbReference>
<dbReference type="InterPro" id="IPR040315">
    <property type="entry name" value="WDR46/Utp7"/>
</dbReference>
<dbReference type="AlphaFoldDB" id="A0A7R9FG12"/>
<dbReference type="EMBL" id="OD607155">
    <property type="protein sequence ID" value="CAD7451703.1"/>
    <property type="molecule type" value="Genomic_DNA"/>
</dbReference>
<sequence>MNYSRNGRYLLLGGKRGHVAALDWVTKKLYCEINVMEEVFDVRQVGHTHFFYRGLGSFKTSTEMDPSFGFDGTKFKI</sequence>
<dbReference type="GO" id="GO:0000462">
    <property type="term" value="P:maturation of SSU-rRNA from tricistronic rRNA transcript (SSU-rRNA, 5.8S rRNA, LSU-rRNA)"/>
    <property type="evidence" value="ECO:0007669"/>
    <property type="project" value="TreeGrafter"/>
</dbReference>
<name>A0A7R9FG12_9NEOP</name>
<dbReference type="PANTHER" id="PTHR14085">
    <property type="entry name" value="WD-REPEAT PROTEIN BING4"/>
    <property type="match status" value="1"/>
</dbReference>
<dbReference type="PANTHER" id="PTHR14085:SF3">
    <property type="entry name" value="WD REPEAT-CONTAINING PROTEIN 46"/>
    <property type="match status" value="1"/>
</dbReference>
<accession>A0A7R9FG12</accession>
<proteinExistence type="predicted"/>
<dbReference type="GO" id="GO:0030686">
    <property type="term" value="C:90S preribosome"/>
    <property type="evidence" value="ECO:0007669"/>
    <property type="project" value="TreeGrafter"/>
</dbReference>
<gene>
    <name evidence="1" type="ORF">TBIB3V08_LOCUS13971</name>
</gene>
<organism evidence="1">
    <name type="scientific">Timema bartmani</name>
    <dbReference type="NCBI Taxonomy" id="61472"/>
    <lineage>
        <taxon>Eukaryota</taxon>
        <taxon>Metazoa</taxon>
        <taxon>Ecdysozoa</taxon>
        <taxon>Arthropoda</taxon>
        <taxon>Hexapoda</taxon>
        <taxon>Insecta</taxon>
        <taxon>Pterygota</taxon>
        <taxon>Neoptera</taxon>
        <taxon>Polyneoptera</taxon>
        <taxon>Phasmatodea</taxon>
        <taxon>Timematodea</taxon>
        <taxon>Timematoidea</taxon>
        <taxon>Timematidae</taxon>
        <taxon>Timema</taxon>
    </lineage>
</organism>
<evidence type="ECO:0000313" key="1">
    <source>
        <dbReference type="EMBL" id="CAD7451703.1"/>
    </source>
</evidence>